<dbReference type="GeneID" id="65309976"/>
<dbReference type="EMBL" id="FNJM01000013">
    <property type="protein sequence ID" value="SDP71852.1"/>
    <property type="molecule type" value="Genomic_DNA"/>
</dbReference>
<sequence>MAYREVIKNNGEELNNLADLLGKFVNSYRLLIGGAGELNIIALAKKSEVKDALDRAANVGAIIDDLVKVIESSDNCYFKYMKIKNNFILSKTEKDSILTEINNELEFQNSQRYEEGEEE</sequence>
<organism evidence="1 2">
    <name type="scientific">Clostridium gasigenes</name>
    <dbReference type="NCBI Taxonomy" id="94869"/>
    <lineage>
        <taxon>Bacteria</taxon>
        <taxon>Bacillati</taxon>
        <taxon>Bacillota</taxon>
        <taxon>Clostridia</taxon>
        <taxon>Eubacteriales</taxon>
        <taxon>Clostridiaceae</taxon>
        <taxon>Clostridium</taxon>
    </lineage>
</organism>
<proteinExistence type="predicted"/>
<dbReference type="AlphaFoldDB" id="A0A1H0V019"/>
<dbReference type="STRING" id="94869.SAMN04488529_11378"/>
<dbReference type="OrthoDB" id="1680245at2"/>
<dbReference type="Proteomes" id="UP000198597">
    <property type="component" value="Unassembled WGS sequence"/>
</dbReference>
<reference evidence="1 2" key="1">
    <citation type="submission" date="2016-10" db="EMBL/GenBank/DDBJ databases">
        <authorList>
            <person name="de Groot N.N."/>
        </authorList>
    </citation>
    <scope>NUCLEOTIDE SEQUENCE [LARGE SCALE GENOMIC DNA]</scope>
    <source>
        <strain evidence="1 2">DSM 12272</strain>
    </source>
</reference>
<gene>
    <name evidence="1" type="ORF">SAMN04488529_11378</name>
</gene>
<keyword evidence="2" id="KW-1185">Reference proteome</keyword>
<name>A0A1H0V019_9CLOT</name>
<protein>
    <submittedName>
        <fullName evidence="1">Uncharacterized protein</fullName>
    </submittedName>
</protein>
<dbReference type="RefSeq" id="WP_089972003.1">
    <property type="nucleotide sequence ID" value="NZ_CP071376.1"/>
</dbReference>
<accession>A0A1H0V019</accession>
<evidence type="ECO:0000313" key="2">
    <source>
        <dbReference type="Proteomes" id="UP000198597"/>
    </source>
</evidence>
<evidence type="ECO:0000313" key="1">
    <source>
        <dbReference type="EMBL" id="SDP71852.1"/>
    </source>
</evidence>